<dbReference type="RefSeq" id="XP_025493691.1">
    <property type="nucleotide sequence ID" value="XM_025640179.1"/>
</dbReference>
<reference evidence="1 2" key="1">
    <citation type="submission" date="2016-12" db="EMBL/GenBank/DDBJ databases">
        <title>The genomes of Aspergillus section Nigri reveals drivers in fungal speciation.</title>
        <authorList>
            <consortium name="DOE Joint Genome Institute"/>
            <person name="Vesth T.C."/>
            <person name="Nybo J."/>
            <person name="Theobald S."/>
            <person name="Brandl J."/>
            <person name="Frisvad J.C."/>
            <person name="Nielsen K.F."/>
            <person name="Lyhne E.K."/>
            <person name="Kogle M.E."/>
            <person name="Kuo A."/>
            <person name="Riley R."/>
            <person name="Clum A."/>
            <person name="Nolan M."/>
            <person name="Lipzen A."/>
            <person name="Salamov A."/>
            <person name="Henrissat B."/>
            <person name="Wiebenga A."/>
            <person name="De Vries R.P."/>
            <person name="Grigoriev I.V."/>
            <person name="Mortensen U.H."/>
            <person name="Andersen M.R."/>
            <person name="Baker S.E."/>
        </authorList>
    </citation>
    <scope>NUCLEOTIDE SEQUENCE [LARGE SCALE GENOMIC DNA]</scope>
    <source>
        <strain evidence="1 2">CBS 121591</strain>
    </source>
</reference>
<organism evidence="1 2">
    <name type="scientific">Aspergillus uvarum CBS 121591</name>
    <dbReference type="NCBI Taxonomy" id="1448315"/>
    <lineage>
        <taxon>Eukaryota</taxon>
        <taxon>Fungi</taxon>
        <taxon>Dikarya</taxon>
        <taxon>Ascomycota</taxon>
        <taxon>Pezizomycotina</taxon>
        <taxon>Eurotiomycetes</taxon>
        <taxon>Eurotiomycetidae</taxon>
        <taxon>Eurotiales</taxon>
        <taxon>Aspergillaceae</taxon>
        <taxon>Aspergillus</taxon>
        <taxon>Aspergillus subgen. Circumdati</taxon>
    </lineage>
</organism>
<dbReference type="Proteomes" id="UP000248340">
    <property type="component" value="Unassembled WGS sequence"/>
</dbReference>
<dbReference type="VEuPathDB" id="FungiDB:BO82DRAFT_42165"/>
<evidence type="ECO:0000313" key="1">
    <source>
        <dbReference type="EMBL" id="PYH83491.1"/>
    </source>
</evidence>
<accession>A0A319CI68</accession>
<protein>
    <submittedName>
        <fullName evidence="1">Uncharacterized protein</fullName>
    </submittedName>
</protein>
<sequence>MGLRFLGRSLALLVRLCNNSQQGRLEASPPYKVKGLQGHYRLHAQNHIRIQMKSYRLLTFVLSAQADLLTSLMEMRARSSHIITCVF</sequence>
<dbReference type="EMBL" id="KZ821689">
    <property type="protein sequence ID" value="PYH83491.1"/>
    <property type="molecule type" value="Genomic_DNA"/>
</dbReference>
<name>A0A319CI68_9EURO</name>
<dbReference type="GeneID" id="37142921"/>
<keyword evidence="2" id="KW-1185">Reference proteome</keyword>
<dbReference type="AlphaFoldDB" id="A0A319CI68"/>
<evidence type="ECO:0000313" key="2">
    <source>
        <dbReference type="Proteomes" id="UP000248340"/>
    </source>
</evidence>
<proteinExistence type="predicted"/>
<gene>
    <name evidence="1" type="ORF">BO82DRAFT_42165</name>
</gene>